<dbReference type="EMBL" id="JBHSMX010000011">
    <property type="protein sequence ID" value="MFC5520330.1"/>
    <property type="molecule type" value="Genomic_DNA"/>
</dbReference>
<dbReference type="SMART" id="SM00028">
    <property type="entry name" value="TPR"/>
    <property type="match status" value="7"/>
</dbReference>
<name>A0ABW0Q716_9BURK</name>
<dbReference type="RefSeq" id="WP_068831513.1">
    <property type="nucleotide sequence ID" value="NZ_JBHSMX010000011.1"/>
</dbReference>
<dbReference type="InterPro" id="IPR019734">
    <property type="entry name" value="TPR_rpt"/>
</dbReference>
<evidence type="ECO:0000313" key="5">
    <source>
        <dbReference type="Proteomes" id="UP001596084"/>
    </source>
</evidence>
<keyword evidence="1" id="KW-0677">Repeat</keyword>
<dbReference type="Proteomes" id="UP001596084">
    <property type="component" value="Unassembled WGS sequence"/>
</dbReference>
<keyword evidence="2" id="KW-0802">TPR repeat</keyword>
<keyword evidence="3" id="KW-0732">Signal</keyword>
<comment type="caution">
    <text evidence="4">The sequence shown here is derived from an EMBL/GenBank/DDBJ whole genome shotgun (WGS) entry which is preliminary data.</text>
</comment>
<dbReference type="SUPFAM" id="SSF81901">
    <property type="entry name" value="HCP-like"/>
    <property type="match status" value="1"/>
</dbReference>
<dbReference type="Gene3D" id="1.25.40.10">
    <property type="entry name" value="Tetratricopeptide repeat domain"/>
    <property type="match status" value="2"/>
</dbReference>
<evidence type="ECO:0000256" key="1">
    <source>
        <dbReference type="ARBA" id="ARBA00022737"/>
    </source>
</evidence>
<dbReference type="InterPro" id="IPR051685">
    <property type="entry name" value="Ycf3/AcsC/BcsC/TPR_MFPF"/>
</dbReference>
<organism evidence="4 5">
    <name type="scientific">Polaromonas jejuensis</name>
    <dbReference type="NCBI Taxonomy" id="457502"/>
    <lineage>
        <taxon>Bacteria</taxon>
        <taxon>Pseudomonadati</taxon>
        <taxon>Pseudomonadota</taxon>
        <taxon>Betaproteobacteria</taxon>
        <taxon>Burkholderiales</taxon>
        <taxon>Comamonadaceae</taxon>
        <taxon>Polaromonas</taxon>
    </lineage>
</organism>
<gene>
    <name evidence="4" type="ORF">ACFPP7_05305</name>
</gene>
<sequence>MKKILGLAFGCLWLAAPLVMAQTEASEPAVPSGLAEARAAQDAAPSSLLDSALFYQLLVGEITLQEDEPAASFALMLDAARKTNDALLYKRATEIALQSRSGDAALQSARAWKQAQPASREANRYVLQILIALNRIADTAEPLKTEIELAPQPERPQVLAAVPRAYARASDKTLASTVVEKALANYLSHPATASAAWTTVGQMRLAAGDAPGALDAAKRGQAVDARSEGPAVIALELMDPKLPEAEGLVQKYLEGHAKALPEIRMAYARALLDAQRYAEAIAQLQIVTSERPDFPEGWLVLGSLQLQDNQLAQAQASLERFVALARQQAPQPEISRGLAQAYLSLSQVAEKRKDYAAAESWLNKIENSSELAQAQARRASILASQGKLEAGRQLIRQLPERSPDDARLKLNAEVGLLRDFKQYRLAHDVLKQALAKAPEDTDLLYDQAMLAEKLNSLDEMEQLLRRIIKLKPDYHQAYNALGYSLAERNIRLAEARALIQKALEYAPADPFIKDSLGWVEFRMGRHAEAVRIFEAAYKAKPDAEIAAHFGEVLWSMGQRDRAMAIWKEGRLINPDNETLLETLKRLHVKL</sequence>
<protein>
    <submittedName>
        <fullName evidence="4">Tetratricopeptide repeat protein</fullName>
    </submittedName>
</protein>
<reference evidence="5" key="1">
    <citation type="journal article" date="2019" name="Int. J. Syst. Evol. Microbiol.">
        <title>The Global Catalogue of Microorganisms (GCM) 10K type strain sequencing project: providing services to taxonomists for standard genome sequencing and annotation.</title>
        <authorList>
            <consortium name="The Broad Institute Genomics Platform"/>
            <consortium name="The Broad Institute Genome Sequencing Center for Infectious Disease"/>
            <person name="Wu L."/>
            <person name="Ma J."/>
        </authorList>
    </citation>
    <scope>NUCLEOTIDE SEQUENCE [LARGE SCALE GENOMIC DNA]</scope>
    <source>
        <strain evidence="5">CGMCC 4.7277</strain>
    </source>
</reference>
<feature type="signal peptide" evidence="3">
    <location>
        <begin position="1"/>
        <end position="21"/>
    </location>
</feature>
<accession>A0ABW0Q716</accession>
<dbReference type="PANTHER" id="PTHR44943">
    <property type="entry name" value="CELLULOSE SYNTHASE OPERON PROTEIN C"/>
    <property type="match status" value="1"/>
</dbReference>
<keyword evidence="5" id="KW-1185">Reference proteome</keyword>
<dbReference type="InterPro" id="IPR011990">
    <property type="entry name" value="TPR-like_helical_dom_sf"/>
</dbReference>
<feature type="chain" id="PRO_5045889101" evidence="3">
    <location>
        <begin position="22"/>
        <end position="590"/>
    </location>
</feature>
<dbReference type="SUPFAM" id="SSF48452">
    <property type="entry name" value="TPR-like"/>
    <property type="match status" value="1"/>
</dbReference>
<evidence type="ECO:0000256" key="2">
    <source>
        <dbReference type="ARBA" id="ARBA00022803"/>
    </source>
</evidence>
<evidence type="ECO:0000256" key="3">
    <source>
        <dbReference type="SAM" id="SignalP"/>
    </source>
</evidence>
<dbReference type="PANTHER" id="PTHR44943:SF8">
    <property type="entry name" value="TPR REPEAT-CONTAINING PROTEIN MJ0263"/>
    <property type="match status" value="1"/>
</dbReference>
<dbReference type="Pfam" id="PF13432">
    <property type="entry name" value="TPR_16"/>
    <property type="match status" value="2"/>
</dbReference>
<evidence type="ECO:0000313" key="4">
    <source>
        <dbReference type="EMBL" id="MFC5520330.1"/>
    </source>
</evidence>
<proteinExistence type="predicted"/>